<evidence type="ECO:0000313" key="4">
    <source>
        <dbReference type="EMBL" id="KAH6606441.1"/>
    </source>
</evidence>
<evidence type="ECO:0000313" key="5">
    <source>
        <dbReference type="Proteomes" id="UP000827724"/>
    </source>
</evidence>
<feature type="region of interest" description="Disordered" evidence="1">
    <location>
        <begin position="209"/>
        <end position="250"/>
    </location>
</feature>
<feature type="region of interest" description="Disordered" evidence="1">
    <location>
        <begin position="346"/>
        <end position="416"/>
    </location>
</feature>
<dbReference type="OrthoDB" id="4814718at2759"/>
<reference evidence="4" key="1">
    <citation type="submission" date="2021-08" db="EMBL/GenBank/DDBJ databases">
        <title>Chromosome-Level Trichoderma cornu-damae using Hi-C Data.</title>
        <authorList>
            <person name="Kim C.S."/>
        </authorList>
    </citation>
    <scope>NUCLEOTIDE SEQUENCE</scope>
    <source>
        <strain evidence="4">KA19-0412C</strain>
    </source>
</reference>
<keyword evidence="2" id="KW-0472">Membrane</keyword>
<name>A0A9P8TSQ8_9HYPO</name>
<protein>
    <submittedName>
        <fullName evidence="4">Uncharacterized protein</fullName>
    </submittedName>
</protein>
<keyword evidence="3" id="KW-0732">Signal</keyword>
<organism evidence="4 5">
    <name type="scientific">Trichoderma cornu-damae</name>
    <dbReference type="NCBI Taxonomy" id="654480"/>
    <lineage>
        <taxon>Eukaryota</taxon>
        <taxon>Fungi</taxon>
        <taxon>Dikarya</taxon>
        <taxon>Ascomycota</taxon>
        <taxon>Pezizomycotina</taxon>
        <taxon>Sordariomycetes</taxon>
        <taxon>Hypocreomycetidae</taxon>
        <taxon>Hypocreales</taxon>
        <taxon>Hypocreaceae</taxon>
        <taxon>Trichoderma</taxon>
    </lineage>
</organism>
<sequence length="416" mass="42968">MHHSPAATLLLVLGAVAPSARAASGNYKPVPRSGLQESWAEPAKETVTAAGHGNEQQQLALGWSPRPTQAPKPLLGRMMVPRADDFTLGPQTCGFVPGTTGNSFTCISSGYTCTPQNGFVGCCEPNSSCSLIKTSCIDLKASASGACDLPSDYHTLCCGTSSLPACYTWVISTSASTDQSASLYSIFDCSPRAGRGTLLTVDPGWSLTHSFGPTTTTTTTTTSSTESPSTTSTSTAPTPEPTNKGSSTPVGAIAGGTVGGVAALGLVGLAAFLFIRHRHPRNAPPDATLGQPPQNPPAGAVYPSGVPAGYQAGYAPVPMQSPQQGYGPHMGQYGQQGVAYPQQYPAQQPFQGQYPPQQQYNYPVQAASTSPVYTTTPSPGAFKEGETSPQQQTPPSELPTVSPLGAETNRAELGNN</sequence>
<feature type="region of interest" description="Disordered" evidence="1">
    <location>
        <begin position="283"/>
        <end position="304"/>
    </location>
</feature>
<feature type="signal peptide" evidence="3">
    <location>
        <begin position="1"/>
        <end position="22"/>
    </location>
</feature>
<keyword evidence="5" id="KW-1185">Reference proteome</keyword>
<feature type="compositionally biased region" description="Low complexity" evidence="1">
    <location>
        <begin position="213"/>
        <end position="237"/>
    </location>
</feature>
<dbReference type="AlphaFoldDB" id="A0A9P8TSQ8"/>
<feature type="chain" id="PRO_5040188489" evidence="3">
    <location>
        <begin position="23"/>
        <end position="416"/>
    </location>
</feature>
<comment type="caution">
    <text evidence="4">The sequence shown here is derived from an EMBL/GenBank/DDBJ whole genome shotgun (WGS) entry which is preliminary data.</text>
</comment>
<dbReference type="CDD" id="cd12087">
    <property type="entry name" value="TM_EGFR-like"/>
    <property type="match status" value="1"/>
</dbReference>
<evidence type="ECO:0000256" key="2">
    <source>
        <dbReference type="SAM" id="Phobius"/>
    </source>
</evidence>
<dbReference type="Proteomes" id="UP000827724">
    <property type="component" value="Unassembled WGS sequence"/>
</dbReference>
<proteinExistence type="predicted"/>
<evidence type="ECO:0000256" key="3">
    <source>
        <dbReference type="SAM" id="SignalP"/>
    </source>
</evidence>
<keyword evidence="2" id="KW-0812">Transmembrane</keyword>
<accession>A0A9P8TSQ8</accession>
<gene>
    <name evidence="4" type="ORF">Trco_005594</name>
</gene>
<feature type="compositionally biased region" description="Low complexity" evidence="1">
    <location>
        <begin position="346"/>
        <end position="379"/>
    </location>
</feature>
<dbReference type="EMBL" id="JAIWOZ010000004">
    <property type="protein sequence ID" value="KAH6606441.1"/>
    <property type="molecule type" value="Genomic_DNA"/>
</dbReference>
<evidence type="ECO:0000256" key="1">
    <source>
        <dbReference type="SAM" id="MobiDB-lite"/>
    </source>
</evidence>
<keyword evidence="2" id="KW-1133">Transmembrane helix</keyword>
<feature type="transmembrane region" description="Helical" evidence="2">
    <location>
        <begin position="250"/>
        <end position="275"/>
    </location>
</feature>